<keyword evidence="2" id="KW-0472">Membrane</keyword>
<reference evidence="4" key="1">
    <citation type="submission" date="2015-07" db="EMBL/GenBank/DDBJ databases">
        <title>Annotation of Plasmodium falciparum IGH-CR14.</title>
        <authorList>
            <consortium name="The Broad Institute Genome Sequencing Platform"/>
            <person name="Volkman S.K."/>
            <person name="Neafsey D.E."/>
            <person name="Dash A.P."/>
            <person name="Chitnis C.E."/>
            <person name="Hartl D.L."/>
            <person name="Young S.K."/>
            <person name="Zeng Q."/>
            <person name="Koehrsen M."/>
            <person name="Alvarado L."/>
            <person name="Berlin A."/>
            <person name="Borenstein D."/>
            <person name="Chapman S.B."/>
            <person name="Chen Z."/>
            <person name="Engels R."/>
            <person name="Freedman E."/>
            <person name="Gellesch M."/>
            <person name="Goldberg J."/>
            <person name="Griggs A."/>
            <person name="Gujja S."/>
            <person name="Heilman E.R."/>
            <person name="Heiman D.I."/>
            <person name="Howarth C."/>
            <person name="Jen D."/>
            <person name="Larson L."/>
            <person name="Mehta T."/>
            <person name="Neiman D."/>
            <person name="Park D."/>
            <person name="Pearson M."/>
            <person name="Roberts A."/>
            <person name="Saif S."/>
            <person name="Shea T."/>
            <person name="Shenoy N."/>
            <person name="Sisk P."/>
            <person name="Stolte C."/>
            <person name="Sykes S."/>
            <person name="Walk T."/>
            <person name="White J."/>
            <person name="Yandava C."/>
            <person name="Haas B."/>
            <person name="Henn M.R."/>
            <person name="Nusbaum C."/>
            <person name="Birren B."/>
        </authorList>
    </citation>
    <scope>NUCLEOTIDE SEQUENCE [LARGE SCALE GENOMIC DNA]</scope>
    <source>
        <strain evidence="4">IGH-CR14</strain>
    </source>
</reference>
<keyword evidence="2" id="KW-0812">Transmembrane</keyword>
<accession>A0A0L1IF59</accession>
<dbReference type="EMBL" id="GG665506">
    <property type="protein sequence ID" value="KNG78266.1"/>
    <property type="molecule type" value="Genomic_DNA"/>
</dbReference>
<sequence length="245" mass="30561">MKNCRNILIEKIYFLLAILGILSVVSLYLYIPNENINLSFHKYDSYIRILCEKHPDDNQFSGSLCRSDCNSNYNKDIERESDKKKNIILENMGQNGMNKTKEHHMNLTTPLVKYEEIQNQDREKDDQNERQKRERKEMEEREERERNERKKREEHERNEREKQENKERKEREKQERKEREEREKKERKEREEREKKERKGREESEKKERKKREESEKKERKKREEREKKECEQREKRLKKGKTKT</sequence>
<proteinExistence type="predicted"/>
<evidence type="ECO:0000256" key="1">
    <source>
        <dbReference type="SAM" id="MobiDB-lite"/>
    </source>
</evidence>
<feature type="compositionally biased region" description="Basic and acidic residues" evidence="1">
    <location>
        <begin position="113"/>
        <end position="235"/>
    </location>
</feature>
<name>A0A0L1IF59_PLAFA</name>
<protein>
    <submittedName>
        <fullName evidence="3">Uncharacterized protein</fullName>
    </submittedName>
</protein>
<feature type="region of interest" description="Disordered" evidence="1">
    <location>
        <begin position="113"/>
        <end position="245"/>
    </location>
</feature>
<reference evidence="4" key="2">
    <citation type="submission" date="2015-07" db="EMBL/GenBank/DDBJ databases">
        <title>The genome sequence of Plasmodium falciparum IGH-CR14.</title>
        <authorList>
            <consortium name="The Broad Institute Genome Sequencing Platform"/>
            <person name="Volkman S.K."/>
            <person name="Neafsey D.E."/>
            <person name="Dash A.P."/>
            <person name="Chitnis C.E."/>
            <person name="Hartl D.L."/>
            <person name="Young S.K."/>
            <person name="Kodira C.D."/>
            <person name="Zeng Q."/>
            <person name="Koehrsen M."/>
            <person name="Godfrey P."/>
            <person name="Alvarado L."/>
            <person name="Berlin A."/>
            <person name="Borenstein D."/>
            <person name="Chen Z."/>
            <person name="Engels R."/>
            <person name="Freedman E."/>
            <person name="Gellesch M."/>
            <person name="Goldberg J."/>
            <person name="Griggs A."/>
            <person name="Gujja S."/>
            <person name="Heiman D."/>
            <person name="Hepburn T."/>
            <person name="Howarth C."/>
            <person name="Jen D."/>
            <person name="Larson L."/>
            <person name="Lewis B."/>
            <person name="Mehta T."/>
            <person name="Park D."/>
            <person name="Pearson M."/>
            <person name="Roberts A."/>
            <person name="Saif S."/>
            <person name="Shea T."/>
            <person name="Shenoy N."/>
            <person name="Sisk P."/>
            <person name="Stolte C."/>
            <person name="Sykes S."/>
            <person name="Walk T."/>
            <person name="White J."/>
            <person name="Yandava C."/>
            <person name="Wirth D.F."/>
            <person name="Nusbaum C."/>
            <person name="Birren B."/>
        </authorList>
    </citation>
    <scope>NUCLEOTIDE SEQUENCE [LARGE SCALE GENOMIC DNA]</scope>
    <source>
        <strain evidence="4">IGH-CR14</strain>
    </source>
</reference>
<evidence type="ECO:0000256" key="2">
    <source>
        <dbReference type="SAM" id="Phobius"/>
    </source>
</evidence>
<keyword evidence="2" id="KW-1133">Transmembrane helix</keyword>
<evidence type="ECO:0000313" key="4">
    <source>
        <dbReference type="Proteomes" id="UP000054562"/>
    </source>
</evidence>
<evidence type="ECO:0000313" key="3">
    <source>
        <dbReference type="EMBL" id="KNG78266.1"/>
    </source>
</evidence>
<dbReference type="AlphaFoldDB" id="A0A0L1IF59"/>
<feature type="transmembrane region" description="Helical" evidence="2">
    <location>
        <begin position="12"/>
        <end position="31"/>
    </location>
</feature>
<organism evidence="3 4">
    <name type="scientific">Plasmodium falciparum IGH-CR14</name>
    <dbReference type="NCBI Taxonomy" id="580059"/>
    <lineage>
        <taxon>Eukaryota</taxon>
        <taxon>Sar</taxon>
        <taxon>Alveolata</taxon>
        <taxon>Apicomplexa</taxon>
        <taxon>Aconoidasida</taxon>
        <taxon>Haemosporida</taxon>
        <taxon>Plasmodiidae</taxon>
        <taxon>Plasmodium</taxon>
        <taxon>Plasmodium (Laverania)</taxon>
    </lineage>
</organism>
<dbReference type="OrthoDB" id="378927at2759"/>
<gene>
    <name evidence="3" type="ORF">PFMG_04204</name>
</gene>
<feature type="compositionally biased region" description="Basic residues" evidence="1">
    <location>
        <begin position="236"/>
        <end position="245"/>
    </location>
</feature>
<dbReference type="Proteomes" id="UP000054562">
    <property type="component" value="Unassembled WGS sequence"/>
</dbReference>